<feature type="transmembrane region" description="Helical" evidence="1">
    <location>
        <begin position="145"/>
        <end position="166"/>
    </location>
</feature>
<dbReference type="PATRIC" id="fig|1276227.3.peg.821"/>
<dbReference type="HOGENOM" id="CLU_1209184_0_0_14"/>
<dbReference type="EMBL" id="CP005077">
    <property type="protein sequence ID" value="AGM25388.1"/>
    <property type="molecule type" value="Genomic_DNA"/>
</dbReference>
<keyword evidence="1" id="KW-0472">Membrane</keyword>
<organism evidence="2 3">
    <name type="scientific">Spiroplasma chrysopicola DF-1</name>
    <dbReference type="NCBI Taxonomy" id="1276227"/>
    <lineage>
        <taxon>Bacteria</taxon>
        <taxon>Bacillati</taxon>
        <taxon>Mycoplasmatota</taxon>
        <taxon>Mollicutes</taxon>
        <taxon>Entomoplasmatales</taxon>
        <taxon>Spiroplasmataceae</taxon>
        <taxon>Spiroplasma</taxon>
    </lineage>
</organism>
<evidence type="ECO:0000313" key="3">
    <source>
        <dbReference type="Proteomes" id="UP000013964"/>
    </source>
</evidence>
<dbReference type="AlphaFoldDB" id="R4U498"/>
<dbReference type="KEGG" id="scr:SCHRY_v1c08120"/>
<evidence type="ECO:0000256" key="1">
    <source>
        <dbReference type="SAM" id="Phobius"/>
    </source>
</evidence>
<keyword evidence="1" id="KW-1133">Transmembrane helix</keyword>
<feature type="transmembrane region" description="Helical" evidence="1">
    <location>
        <begin position="86"/>
        <end position="108"/>
    </location>
</feature>
<feature type="transmembrane region" description="Helical" evidence="1">
    <location>
        <begin position="41"/>
        <end position="66"/>
    </location>
</feature>
<gene>
    <name evidence="2" type="ORF">SCHRY_v1c08120</name>
</gene>
<protein>
    <submittedName>
        <fullName evidence="2">Uncharacterized protein</fullName>
    </submittedName>
</protein>
<name>R4U498_9MOLU</name>
<keyword evidence="3" id="KW-1185">Reference proteome</keyword>
<dbReference type="Proteomes" id="UP000013964">
    <property type="component" value="Chromosome"/>
</dbReference>
<feature type="transmembrane region" description="Helical" evidence="1">
    <location>
        <begin position="15"/>
        <end position="34"/>
    </location>
</feature>
<proteinExistence type="predicted"/>
<accession>R4U498</accession>
<feature type="transmembrane region" description="Helical" evidence="1">
    <location>
        <begin position="186"/>
        <end position="215"/>
    </location>
</feature>
<keyword evidence="1" id="KW-0812">Transmembrane</keyword>
<dbReference type="STRING" id="1276227.SCHRY_v1c08120"/>
<evidence type="ECO:0000313" key="2">
    <source>
        <dbReference type="EMBL" id="AGM25388.1"/>
    </source>
</evidence>
<reference evidence="2 3" key="1">
    <citation type="journal article" date="2013" name="Genome Biol. Evol.">
        <title>Complete genomes of two dipteran-associated spiroplasmas provided insights into the origin, dynamics, and impacts of viral invasion in spiroplasma.</title>
        <authorList>
            <person name="Ku C."/>
            <person name="Lo W.S."/>
            <person name="Chen L.L."/>
            <person name="Kuo C.H."/>
        </authorList>
    </citation>
    <scope>NUCLEOTIDE SEQUENCE [LARGE SCALE GENOMIC DNA]</scope>
    <source>
        <strain evidence="2 3">DF-1</strain>
    </source>
</reference>
<sequence length="229" mass="25699">MLSSNLQKSTAIDSLTYVFTFIILLPLVWTCITFKTIKDKLFLGIFYLIISSIGYSTFVTLLVLFSDNVSVGDNNDFTYLKFMKNVVITQIIVISITWPFLLAAGILITAGKKTKPIMVIDLVTNKPIINYQKQELGYLSKGKSWLIAACVLGTIFTFGIGLLWWVPITLMTTTRAWKLQKTANLGIIIALLSVISLVIIFIPVGIMAAVYYAMFEPDNLDKEIKNFEE</sequence>